<proteinExistence type="predicted"/>
<dbReference type="AlphaFoldDB" id="A0A0S4IR14"/>
<reference evidence="3" key="1">
    <citation type="submission" date="2015-09" db="EMBL/GenBank/DDBJ databases">
        <authorList>
            <consortium name="Pathogen Informatics"/>
        </authorList>
    </citation>
    <scope>NUCLEOTIDE SEQUENCE [LARGE SCALE GENOMIC DNA]</scope>
    <source>
        <strain evidence="3">Lake Konstanz</strain>
    </source>
</reference>
<dbReference type="SUPFAM" id="SSF51713">
    <property type="entry name" value="tRNA-guanine transglycosylase"/>
    <property type="match status" value="1"/>
</dbReference>
<dbReference type="Gene3D" id="3.20.20.105">
    <property type="entry name" value="Queuine tRNA-ribosyltransferase-like"/>
    <property type="match status" value="1"/>
</dbReference>
<organism evidence="2 3">
    <name type="scientific">Bodo saltans</name>
    <name type="common">Flagellated protozoan</name>
    <dbReference type="NCBI Taxonomy" id="75058"/>
    <lineage>
        <taxon>Eukaryota</taxon>
        <taxon>Discoba</taxon>
        <taxon>Euglenozoa</taxon>
        <taxon>Kinetoplastea</taxon>
        <taxon>Metakinetoplastina</taxon>
        <taxon>Eubodonida</taxon>
        <taxon>Bodonidae</taxon>
        <taxon>Bodo</taxon>
    </lineage>
</organism>
<dbReference type="InterPro" id="IPR036511">
    <property type="entry name" value="TGT-like_sf"/>
</dbReference>
<dbReference type="PANTHER" id="PTHR46064">
    <property type="entry name" value="QUEUINE TRNA-RIBOSYLTRANSFERASE ACCESSORY SUBUNIT 2"/>
    <property type="match status" value="1"/>
</dbReference>
<evidence type="ECO:0000259" key="1">
    <source>
        <dbReference type="Pfam" id="PF01702"/>
    </source>
</evidence>
<gene>
    <name evidence="2" type="ORF">BSAL_68935c</name>
</gene>
<evidence type="ECO:0000313" key="3">
    <source>
        <dbReference type="Proteomes" id="UP000051952"/>
    </source>
</evidence>
<name>A0A0S4IR14_BODSA</name>
<dbReference type="VEuPathDB" id="TriTrypDB:BSAL_68935c"/>
<protein>
    <recommendedName>
        <fullName evidence="1">tRNA-guanine(15) transglycosylase-like domain-containing protein</fullName>
    </recommendedName>
</protein>
<feature type="domain" description="tRNA-guanine(15) transglycosylase-like" evidence="1">
    <location>
        <begin position="78"/>
        <end position="330"/>
    </location>
</feature>
<dbReference type="Pfam" id="PF01702">
    <property type="entry name" value="TGT"/>
    <property type="match status" value="1"/>
</dbReference>
<dbReference type="EMBL" id="CYKH01000484">
    <property type="protein sequence ID" value="CUF99891.1"/>
    <property type="molecule type" value="Genomic_DNA"/>
</dbReference>
<keyword evidence="3" id="KW-1185">Reference proteome</keyword>
<dbReference type="PANTHER" id="PTHR46064:SF1">
    <property type="entry name" value="QUEUINE TRNA-RIBOSYLTRANSFERASE ACCESSORY SUBUNIT 2"/>
    <property type="match status" value="1"/>
</dbReference>
<dbReference type="GO" id="GO:0006400">
    <property type="term" value="P:tRNA modification"/>
    <property type="evidence" value="ECO:0007669"/>
    <property type="project" value="InterPro"/>
</dbReference>
<accession>A0A0S4IR14</accession>
<evidence type="ECO:0000313" key="2">
    <source>
        <dbReference type="EMBL" id="CUF99891.1"/>
    </source>
</evidence>
<dbReference type="InterPro" id="IPR050852">
    <property type="entry name" value="Queuine_tRNA-ribosyltrfase"/>
</dbReference>
<dbReference type="OrthoDB" id="27601at2759"/>
<dbReference type="InterPro" id="IPR002616">
    <property type="entry name" value="tRNA_ribo_trans-like"/>
</dbReference>
<sequence>MLLVPSRRGGVPCLTPQMLRDILADDERLLSLSIFDAVEHVKALQATKLPFAALCGLSEFKVLLSVRSPFIGSHTSTASSEQGIAGDHDTGRLVITVEKLKEIESAIQPDGVVGLSDAGCVDEPILKKRRTAIDRSCRWFEQLMTSKDASKVVVPATVIRNSKKFSAPASNAGIYIDFANQNETLGSRIAAIRETLEIQSGSFVVSHAESVPAVIGSVLSGVTRIESALPWQLAAKGKALCLPLSETALQDVLVSSAHNRPPVLLDLNDPAFRWDKAALSSGEISCRCYTCQRHTRCYIHHLLSVQEMNSEILLVIHNLTQLVDLLRLLRGTTEPHKHKQLAYLALFQV</sequence>
<dbReference type="Proteomes" id="UP000051952">
    <property type="component" value="Unassembled WGS sequence"/>
</dbReference>
<dbReference type="OMA" id="CTMCVAP"/>